<accession>A0A841FQH6</accession>
<dbReference type="InterPro" id="IPR027417">
    <property type="entry name" value="P-loop_NTPase"/>
</dbReference>
<dbReference type="EMBL" id="JACHGT010000004">
    <property type="protein sequence ID" value="MBB6034210.1"/>
    <property type="molecule type" value="Genomic_DNA"/>
</dbReference>
<comment type="caution">
    <text evidence="1">The sequence shown here is derived from an EMBL/GenBank/DDBJ whole genome shotgun (WGS) entry which is preliminary data.</text>
</comment>
<dbReference type="SUPFAM" id="SSF52540">
    <property type="entry name" value="P-loop containing nucleoside triphosphate hydrolases"/>
    <property type="match status" value="1"/>
</dbReference>
<dbReference type="GO" id="GO:0016740">
    <property type="term" value="F:transferase activity"/>
    <property type="evidence" value="ECO:0007669"/>
    <property type="project" value="UniProtKB-KW"/>
</dbReference>
<dbReference type="Proteomes" id="UP000548476">
    <property type="component" value="Unassembled WGS sequence"/>
</dbReference>
<dbReference type="Pfam" id="PF07931">
    <property type="entry name" value="CPT"/>
    <property type="match status" value="1"/>
</dbReference>
<dbReference type="AlphaFoldDB" id="A0A841FQH6"/>
<keyword evidence="1" id="KW-0808">Transferase</keyword>
<organism evidence="1 2">
    <name type="scientific">Phytomonospora endophytica</name>
    <dbReference type="NCBI Taxonomy" id="714109"/>
    <lineage>
        <taxon>Bacteria</taxon>
        <taxon>Bacillati</taxon>
        <taxon>Actinomycetota</taxon>
        <taxon>Actinomycetes</taxon>
        <taxon>Micromonosporales</taxon>
        <taxon>Micromonosporaceae</taxon>
        <taxon>Phytomonospora</taxon>
    </lineage>
</organism>
<proteinExistence type="predicted"/>
<sequence>MSRVVLVTGLQAAGKSTVAAALARRISPLAAHFDGDVLYHAVVSGHVDMTPDPDPAAVRELRLRYAGSALLASHYAGGGVDFVCSDIIMGEDVSTWMDDVRDAERHLVVLWPSTEAVVRREIGRGSNSYRDWGSDLTAAVDAMRADFATTPRRGLWLDSSDLTVDETVDRILADDMRASRY</sequence>
<dbReference type="RefSeq" id="WP_184787094.1">
    <property type="nucleotide sequence ID" value="NZ_BONT01000045.1"/>
</dbReference>
<keyword evidence="2" id="KW-1185">Reference proteome</keyword>
<protein>
    <submittedName>
        <fullName evidence="1">Chloramphenicol 3-O-phosphotransferase</fullName>
    </submittedName>
</protein>
<reference evidence="1 2" key="1">
    <citation type="submission" date="2020-08" db="EMBL/GenBank/DDBJ databases">
        <title>Genomic Encyclopedia of Type Strains, Phase IV (KMG-IV): sequencing the most valuable type-strain genomes for metagenomic binning, comparative biology and taxonomic classification.</title>
        <authorList>
            <person name="Goeker M."/>
        </authorList>
    </citation>
    <scope>NUCLEOTIDE SEQUENCE [LARGE SCALE GENOMIC DNA]</scope>
    <source>
        <strain evidence="1 2">YIM 65646</strain>
    </source>
</reference>
<evidence type="ECO:0000313" key="2">
    <source>
        <dbReference type="Proteomes" id="UP000548476"/>
    </source>
</evidence>
<dbReference type="Gene3D" id="3.40.50.300">
    <property type="entry name" value="P-loop containing nucleotide triphosphate hydrolases"/>
    <property type="match status" value="1"/>
</dbReference>
<name>A0A841FQH6_9ACTN</name>
<gene>
    <name evidence="1" type="ORF">HNR73_002060</name>
</gene>
<evidence type="ECO:0000313" key="1">
    <source>
        <dbReference type="EMBL" id="MBB6034210.1"/>
    </source>
</evidence>